<organism evidence="3 4">
    <name type="scientific">Erpetoichthys calabaricus</name>
    <name type="common">Rope fish</name>
    <name type="synonym">Calamoichthys calabaricus</name>
    <dbReference type="NCBI Taxonomy" id="27687"/>
    <lineage>
        <taxon>Eukaryota</taxon>
        <taxon>Metazoa</taxon>
        <taxon>Chordata</taxon>
        <taxon>Craniata</taxon>
        <taxon>Vertebrata</taxon>
        <taxon>Euteleostomi</taxon>
        <taxon>Actinopterygii</taxon>
        <taxon>Polypteriformes</taxon>
        <taxon>Polypteridae</taxon>
        <taxon>Erpetoichthys</taxon>
    </lineage>
</organism>
<reference evidence="3" key="2">
    <citation type="submission" date="2025-08" db="UniProtKB">
        <authorList>
            <consortium name="Ensembl"/>
        </authorList>
    </citation>
    <scope>IDENTIFICATION</scope>
</reference>
<dbReference type="InterPro" id="IPR036880">
    <property type="entry name" value="Kunitz_BPTI_sf"/>
</dbReference>
<dbReference type="PANTHER" id="PTHR46751">
    <property type="entry name" value="EPPIN"/>
    <property type="match status" value="1"/>
</dbReference>
<dbReference type="Gene3D" id="4.10.410.10">
    <property type="entry name" value="Pancreatic trypsin inhibitor Kunitz domain"/>
    <property type="match status" value="1"/>
</dbReference>
<dbReference type="AlphaFoldDB" id="A0A8C4SGC4"/>
<dbReference type="PRINTS" id="PR00759">
    <property type="entry name" value="BASICPTASE"/>
</dbReference>
<evidence type="ECO:0000259" key="2">
    <source>
        <dbReference type="PROSITE" id="PS50279"/>
    </source>
</evidence>
<reference evidence="3" key="1">
    <citation type="submission" date="2021-06" db="EMBL/GenBank/DDBJ databases">
        <authorList>
            <consortium name="Wellcome Sanger Institute Data Sharing"/>
        </authorList>
    </citation>
    <scope>NUCLEOTIDE SEQUENCE [LARGE SCALE GENOMIC DNA]</scope>
</reference>
<dbReference type="Pfam" id="PF00014">
    <property type="entry name" value="Kunitz_BPTI"/>
    <property type="match status" value="1"/>
</dbReference>
<dbReference type="PROSITE" id="PS00280">
    <property type="entry name" value="BPTI_KUNITZ_1"/>
    <property type="match status" value="1"/>
</dbReference>
<dbReference type="Ensembl" id="ENSECRT00000016271.1">
    <property type="protein sequence ID" value="ENSECRP00000015985.1"/>
    <property type="gene ID" value="ENSECRG00000010669.1"/>
</dbReference>
<evidence type="ECO:0000256" key="1">
    <source>
        <dbReference type="ARBA" id="ARBA00023157"/>
    </source>
</evidence>
<feature type="domain" description="BPTI/Kunitz inhibitor" evidence="2">
    <location>
        <begin position="12"/>
        <end position="57"/>
    </location>
</feature>
<keyword evidence="4" id="KW-1185">Reference proteome</keyword>
<protein>
    <recommendedName>
        <fullName evidence="2">BPTI/Kunitz inhibitor domain-containing protein</fullName>
    </recommendedName>
</protein>
<evidence type="ECO:0000313" key="3">
    <source>
        <dbReference type="Ensembl" id="ENSECRP00000015985.1"/>
    </source>
</evidence>
<reference evidence="3" key="3">
    <citation type="submission" date="2025-09" db="UniProtKB">
        <authorList>
            <consortium name="Ensembl"/>
        </authorList>
    </citation>
    <scope>IDENTIFICATION</scope>
</reference>
<dbReference type="SUPFAM" id="SSF57362">
    <property type="entry name" value="BPTI-like"/>
    <property type="match status" value="1"/>
</dbReference>
<dbReference type="InterPro" id="IPR020901">
    <property type="entry name" value="Prtase_inh_Kunz-CS"/>
</dbReference>
<dbReference type="GO" id="GO:0005615">
    <property type="term" value="C:extracellular space"/>
    <property type="evidence" value="ECO:0007669"/>
    <property type="project" value="TreeGrafter"/>
</dbReference>
<name>A0A8C4SGC4_ERPCA</name>
<keyword evidence="1" id="KW-1015">Disulfide bond</keyword>
<dbReference type="InterPro" id="IPR051388">
    <property type="entry name" value="Serpin_venom_toxin"/>
</dbReference>
<dbReference type="PANTHER" id="PTHR46751:SF1">
    <property type="entry name" value="WAP FOUR-DISULFIDE CORE DOMAIN PROTEIN 6A"/>
    <property type="match status" value="1"/>
</dbReference>
<dbReference type="GeneTree" id="ENSGT01030000239742"/>
<dbReference type="GO" id="GO:0004867">
    <property type="term" value="F:serine-type endopeptidase inhibitor activity"/>
    <property type="evidence" value="ECO:0007669"/>
    <property type="project" value="InterPro"/>
</dbReference>
<proteinExistence type="predicted"/>
<accession>A0A8C4SGC4</accession>
<evidence type="ECO:0000313" key="4">
    <source>
        <dbReference type="Proteomes" id="UP000694620"/>
    </source>
</evidence>
<dbReference type="InterPro" id="IPR002223">
    <property type="entry name" value="Kunitz_BPTI"/>
</dbReference>
<dbReference type="Proteomes" id="UP000694620">
    <property type="component" value="Chromosome 1"/>
</dbReference>
<sequence>SDRLPWYYFCENDGFCVHYTLLWYYHQNSNKCRPFVYGGCGGNNNKFTTKKICEATCKNQNRGRRPLLLPPRCAPGAS</sequence>
<dbReference type="SMART" id="SM00131">
    <property type="entry name" value="KU"/>
    <property type="match status" value="1"/>
</dbReference>
<dbReference type="PROSITE" id="PS50279">
    <property type="entry name" value="BPTI_KUNITZ_2"/>
    <property type="match status" value="1"/>
</dbReference>